<evidence type="ECO:0000313" key="2">
    <source>
        <dbReference type="EMBL" id="AKK05712.1"/>
    </source>
</evidence>
<dbReference type="SUPFAM" id="SSF56112">
    <property type="entry name" value="Protein kinase-like (PK-like)"/>
    <property type="match status" value="1"/>
</dbReference>
<dbReference type="RefSeq" id="WP_052844569.1">
    <property type="nucleotide sequence ID" value="NZ_CP011542.1"/>
</dbReference>
<dbReference type="InterPro" id="IPR002575">
    <property type="entry name" value="Aminoglycoside_PTrfase"/>
</dbReference>
<dbReference type="Proteomes" id="UP000035199">
    <property type="component" value="Chromosome"/>
</dbReference>
<feature type="domain" description="Aminoglycoside phosphotransferase" evidence="1">
    <location>
        <begin position="165"/>
        <end position="312"/>
    </location>
</feature>
<gene>
    <name evidence="2" type="ORF">CMUST_06890</name>
</gene>
<evidence type="ECO:0000313" key="3">
    <source>
        <dbReference type="Proteomes" id="UP000035199"/>
    </source>
</evidence>
<keyword evidence="2" id="KW-0808">Transferase</keyword>
<dbReference type="OrthoDB" id="581471at2"/>
<dbReference type="Gene3D" id="3.90.1200.10">
    <property type="match status" value="1"/>
</dbReference>
<dbReference type="PATRIC" id="fig|571915.4.peg.1467"/>
<protein>
    <submittedName>
        <fullName evidence="2">Phosphotransferase family protein</fullName>
    </submittedName>
</protein>
<dbReference type="InterPro" id="IPR011009">
    <property type="entry name" value="Kinase-like_dom_sf"/>
</dbReference>
<accession>A0A0G3H3P8</accession>
<dbReference type="AlphaFoldDB" id="A0A0G3H3P8"/>
<dbReference type="STRING" id="571915.CMUST_06890"/>
<name>A0A0G3H3P8_9CORY</name>
<sequence length="361" mass="39757">MMIPTTVSLVDRFTDASWLSEKLGQNVKAEWMRIKPATSLVASLRKPDTRQILGWVRVLWPTSHKKAQKAQQLAEKLQLDVRTIELSNDFILQTGEVNADPKLSTLLRPLPAEVRGGKILRYNPARRVVFRVGDKVWRINTAGTPPKQMHDFLSTAVPTQTRHDDGSNPLLSVVDFVGDTDLEHNPHESATAEVGAALARLHALGSTVPSDIVAAGPDVRHQLCAHVGILESLDSGLAARVAGINVPRFEKTDPVLLHGDFTPDQILYDSTSGQLWFSDFDRVHCGPAAFDIGSYLAAIDPTHHDLFLDAYASVAALPSASDIRTAQVHAELMRLTQPLRAASPHWRSQIAQRLDRIEEAL</sequence>
<dbReference type="EMBL" id="CP011542">
    <property type="protein sequence ID" value="AKK05712.1"/>
    <property type="molecule type" value="Genomic_DNA"/>
</dbReference>
<dbReference type="Pfam" id="PF01636">
    <property type="entry name" value="APH"/>
    <property type="match status" value="1"/>
</dbReference>
<dbReference type="GO" id="GO:0016740">
    <property type="term" value="F:transferase activity"/>
    <property type="evidence" value="ECO:0007669"/>
    <property type="project" value="UniProtKB-KW"/>
</dbReference>
<proteinExistence type="predicted"/>
<organism evidence="2 3">
    <name type="scientific">Corynebacterium mustelae</name>
    <dbReference type="NCBI Taxonomy" id="571915"/>
    <lineage>
        <taxon>Bacteria</taxon>
        <taxon>Bacillati</taxon>
        <taxon>Actinomycetota</taxon>
        <taxon>Actinomycetes</taxon>
        <taxon>Mycobacteriales</taxon>
        <taxon>Corynebacteriaceae</taxon>
        <taxon>Corynebacterium</taxon>
    </lineage>
</organism>
<reference evidence="2 3" key="1">
    <citation type="journal article" date="2015" name="Genome Announc.">
        <title>Complete Genome Sequence of the Type Strain Corynebacterium mustelae DSM 45274, Isolated from Various Tissues of a Male Ferret with Lethal Sepsis.</title>
        <authorList>
            <person name="Ruckert C."/>
            <person name="Eimer J."/>
            <person name="Winkler A."/>
            <person name="Tauch A."/>
        </authorList>
    </citation>
    <scope>NUCLEOTIDE SEQUENCE [LARGE SCALE GENOMIC DNA]</scope>
    <source>
        <strain evidence="2 3">DSM 45274</strain>
    </source>
</reference>
<evidence type="ECO:0000259" key="1">
    <source>
        <dbReference type="Pfam" id="PF01636"/>
    </source>
</evidence>
<reference evidence="3" key="2">
    <citation type="submission" date="2015-05" db="EMBL/GenBank/DDBJ databases">
        <title>Complete genome sequence of Corynebacterium mustelae DSM 45274, isolated from various tissues of a male ferret with lethal sepsis.</title>
        <authorList>
            <person name="Ruckert C."/>
            <person name="Albersmeier A."/>
            <person name="Winkler A."/>
            <person name="Tauch A."/>
        </authorList>
    </citation>
    <scope>NUCLEOTIDE SEQUENCE [LARGE SCALE GENOMIC DNA]</scope>
    <source>
        <strain evidence="3">DSM 45274</strain>
    </source>
</reference>
<keyword evidence="3" id="KW-1185">Reference proteome</keyword>
<dbReference type="KEGG" id="cmv:CMUST_06890"/>